<dbReference type="Gene3D" id="1.10.1760.20">
    <property type="match status" value="1"/>
</dbReference>
<sequence length="198" mass="21146">MFATAELLWALIGLILTIGGTWLEVFITDVPWHWGNGFAVISLGVSFQVGAVLLIGCLGGKNAAALSQIAYLSLGIVLFQAFDLQVFTQGGGVSYLREPSFGYLLGFIPAAWVCGYLAFLETLKLENLALSCLGGLATIHGVGLVYLPLAYVLQWTGENTPSLANAIFTYSIAPIPGQLVLVCAVSVLAYGMRKVMFY</sequence>
<evidence type="ECO:0000256" key="2">
    <source>
        <dbReference type="PIRNR" id="PIRNR016661"/>
    </source>
</evidence>
<organism evidence="4 5">
    <name type="scientific">Leptothoe kymatousa TAU-MAC 1615</name>
    <dbReference type="NCBI Taxonomy" id="2364775"/>
    <lineage>
        <taxon>Bacteria</taxon>
        <taxon>Bacillati</taxon>
        <taxon>Cyanobacteriota</taxon>
        <taxon>Cyanophyceae</taxon>
        <taxon>Nodosilineales</taxon>
        <taxon>Cymatolegaceae</taxon>
        <taxon>Leptothoe</taxon>
        <taxon>Leptothoe kymatousa</taxon>
    </lineage>
</organism>
<accession>A0ABS5Y1N7</accession>
<evidence type="ECO:0000313" key="4">
    <source>
        <dbReference type="EMBL" id="MBT9311428.1"/>
    </source>
</evidence>
<dbReference type="PANTHER" id="PTHR34295">
    <property type="entry name" value="BIOTIN TRANSPORTER BIOY"/>
    <property type="match status" value="1"/>
</dbReference>
<dbReference type="InterPro" id="IPR003784">
    <property type="entry name" value="BioY"/>
</dbReference>
<reference evidence="4 5" key="1">
    <citation type="journal article" date="2021" name="Mar. Drugs">
        <title>Genome Reduction and Secondary Metabolism of the Marine Sponge-Associated Cyanobacterium Leptothoe.</title>
        <authorList>
            <person name="Konstantinou D."/>
            <person name="Popin R.V."/>
            <person name="Fewer D.P."/>
            <person name="Sivonen K."/>
            <person name="Gkelis S."/>
        </authorList>
    </citation>
    <scope>NUCLEOTIDE SEQUENCE [LARGE SCALE GENOMIC DNA]</scope>
    <source>
        <strain evidence="4 5">TAU-MAC 1615</strain>
    </source>
</reference>
<gene>
    <name evidence="4" type="ORF">IXB28_04360</name>
</gene>
<comment type="subcellular location">
    <subcellularLocation>
        <location evidence="2">Cell membrane</location>
        <topology evidence="2">Multi-pass membrane protein</topology>
    </subcellularLocation>
</comment>
<feature type="transmembrane region" description="Helical" evidence="3">
    <location>
        <begin position="100"/>
        <end position="120"/>
    </location>
</feature>
<feature type="transmembrane region" description="Helical" evidence="3">
    <location>
        <begin position="167"/>
        <end position="190"/>
    </location>
</feature>
<dbReference type="PIRSF" id="PIRSF016661">
    <property type="entry name" value="BioY"/>
    <property type="match status" value="1"/>
</dbReference>
<feature type="transmembrane region" description="Helical" evidence="3">
    <location>
        <begin position="7"/>
        <end position="27"/>
    </location>
</feature>
<name>A0ABS5Y1N7_9CYAN</name>
<evidence type="ECO:0000256" key="3">
    <source>
        <dbReference type="SAM" id="Phobius"/>
    </source>
</evidence>
<keyword evidence="3" id="KW-1133">Transmembrane helix</keyword>
<feature type="transmembrane region" description="Helical" evidence="3">
    <location>
        <begin position="33"/>
        <end position="57"/>
    </location>
</feature>
<dbReference type="EMBL" id="JADOER010000004">
    <property type="protein sequence ID" value="MBT9311428.1"/>
    <property type="molecule type" value="Genomic_DNA"/>
</dbReference>
<proteinExistence type="inferred from homology"/>
<feature type="transmembrane region" description="Helical" evidence="3">
    <location>
        <begin position="69"/>
        <end position="88"/>
    </location>
</feature>
<dbReference type="PANTHER" id="PTHR34295:SF1">
    <property type="entry name" value="BIOTIN TRANSPORTER BIOY"/>
    <property type="match status" value="1"/>
</dbReference>
<dbReference type="RefSeq" id="WP_215617314.1">
    <property type="nucleotide sequence ID" value="NZ_JADOER010000004.1"/>
</dbReference>
<protein>
    <recommendedName>
        <fullName evidence="2">Biotin transporter</fullName>
    </recommendedName>
</protein>
<evidence type="ECO:0000256" key="1">
    <source>
        <dbReference type="ARBA" id="ARBA00010692"/>
    </source>
</evidence>
<feature type="transmembrane region" description="Helical" evidence="3">
    <location>
        <begin position="127"/>
        <end position="147"/>
    </location>
</feature>
<evidence type="ECO:0000313" key="5">
    <source>
        <dbReference type="Proteomes" id="UP001196661"/>
    </source>
</evidence>
<dbReference type="Proteomes" id="UP001196661">
    <property type="component" value="Unassembled WGS sequence"/>
</dbReference>
<comment type="caution">
    <text evidence="4">The sequence shown here is derived from an EMBL/GenBank/DDBJ whole genome shotgun (WGS) entry which is preliminary data.</text>
</comment>
<keyword evidence="5" id="KW-1185">Reference proteome</keyword>
<dbReference type="Pfam" id="PF02632">
    <property type="entry name" value="BioY"/>
    <property type="match status" value="1"/>
</dbReference>
<keyword evidence="2" id="KW-0813">Transport</keyword>
<keyword evidence="2 3" id="KW-0472">Membrane</keyword>
<keyword evidence="3" id="KW-0812">Transmembrane</keyword>
<keyword evidence="2" id="KW-1003">Cell membrane</keyword>
<comment type="similarity">
    <text evidence="1 2">Belongs to the BioY family.</text>
</comment>